<feature type="compositionally biased region" description="Polar residues" evidence="1">
    <location>
        <begin position="240"/>
        <end position="254"/>
    </location>
</feature>
<reference evidence="4 5" key="1">
    <citation type="journal article" date="2016" name="Nat. Commun.">
        <title>Thousands of microbial genomes shed light on interconnected biogeochemical processes in an aquifer system.</title>
        <authorList>
            <person name="Anantharaman K."/>
            <person name="Brown C.T."/>
            <person name="Hug L.A."/>
            <person name="Sharon I."/>
            <person name="Castelle C.J."/>
            <person name="Probst A.J."/>
            <person name="Thomas B.C."/>
            <person name="Singh A."/>
            <person name="Wilkins M.J."/>
            <person name="Karaoz U."/>
            <person name="Brodie E.L."/>
            <person name="Williams K.H."/>
            <person name="Hubbard S.S."/>
            <person name="Banfield J.F."/>
        </authorList>
    </citation>
    <scope>NUCLEOTIDE SEQUENCE [LARGE SCALE GENOMIC DNA]</scope>
</reference>
<dbReference type="Pfam" id="PF16158">
    <property type="entry name" value="N_BRCA1_IG"/>
    <property type="match status" value="1"/>
</dbReference>
<feature type="signal peptide" evidence="2">
    <location>
        <begin position="1"/>
        <end position="22"/>
    </location>
</feature>
<dbReference type="InterPro" id="IPR022409">
    <property type="entry name" value="PKD/Chitinase_dom"/>
</dbReference>
<accession>A0A1G2QJ41</accession>
<dbReference type="InterPro" id="IPR036366">
    <property type="entry name" value="PGBDSf"/>
</dbReference>
<dbReference type="SUPFAM" id="SSF47090">
    <property type="entry name" value="PGBD-like"/>
    <property type="match status" value="1"/>
</dbReference>
<feature type="chain" id="PRO_5009584121" description="Cadherin domain-containing protein" evidence="2">
    <location>
        <begin position="23"/>
        <end position="715"/>
    </location>
</feature>
<dbReference type="InterPro" id="IPR032350">
    <property type="entry name" value="Nbr1_FW"/>
</dbReference>
<dbReference type="AlphaFoldDB" id="A0A1G2QJ41"/>
<dbReference type="STRING" id="1802439.A2589_00110"/>
<keyword evidence="2" id="KW-0732">Signal</keyword>
<comment type="caution">
    <text evidence="4">The sequence shown here is derived from an EMBL/GenBank/DDBJ whole genome shotgun (WGS) entry which is preliminary data.</text>
</comment>
<dbReference type="Gene3D" id="1.10.101.10">
    <property type="entry name" value="PGBD-like superfamily/PGBD"/>
    <property type="match status" value="1"/>
</dbReference>
<feature type="region of interest" description="Disordered" evidence="1">
    <location>
        <begin position="195"/>
        <end position="254"/>
    </location>
</feature>
<evidence type="ECO:0000256" key="1">
    <source>
        <dbReference type="SAM" id="MobiDB-lite"/>
    </source>
</evidence>
<dbReference type="InterPro" id="IPR036365">
    <property type="entry name" value="PGBD-like_sf"/>
</dbReference>
<dbReference type="PROSITE" id="PS50268">
    <property type="entry name" value="CADHERIN_2"/>
    <property type="match status" value="1"/>
</dbReference>
<dbReference type="Pfam" id="PF01471">
    <property type="entry name" value="PG_binding_1"/>
    <property type="match status" value="1"/>
</dbReference>
<dbReference type="InterPro" id="IPR013783">
    <property type="entry name" value="Ig-like_fold"/>
</dbReference>
<proteinExistence type="predicted"/>
<dbReference type="GO" id="GO:0007156">
    <property type="term" value="P:homophilic cell adhesion via plasma membrane adhesion molecules"/>
    <property type="evidence" value="ECO:0007669"/>
    <property type="project" value="InterPro"/>
</dbReference>
<evidence type="ECO:0000313" key="5">
    <source>
        <dbReference type="Proteomes" id="UP000177838"/>
    </source>
</evidence>
<dbReference type="Proteomes" id="UP000177838">
    <property type="component" value="Unassembled WGS sequence"/>
</dbReference>
<dbReference type="Gene3D" id="2.60.40.10">
    <property type="entry name" value="Immunoglobulins"/>
    <property type="match status" value="2"/>
</dbReference>
<protein>
    <recommendedName>
        <fullName evidence="3">Cadherin domain-containing protein</fullName>
    </recommendedName>
</protein>
<name>A0A1G2QJ41_9BACT</name>
<dbReference type="InterPro" id="IPR002477">
    <property type="entry name" value="Peptidoglycan-bd-like"/>
</dbReference>
<dbReference type="GO" id="GO:0005509">
    <property type="term" value="F:calcium ion binding"/>
    <property type="evidence" value="ECO:0007669"/>
    <property type="project" value="InterPro"/>
</dbReference>
<feature type="domain" description="Cadherin" evidence="3">
    <location>
        <begin position="225"/>
        <end position="346"/>
    </location>
</feature>
<feature type="compositionally biased region" description="Low complexity" evidence="1">
    <location>
        <begin position="210"/>
        <end position="224"/>
    </location>
</feature>
<sequence>MKYLFNLLTLVALILIPTFGRAQSGSTGYCYNFTRNLIPTSVGADVTALQDLLRSEGHLQIDNSTRYYGTQTTAALASWQRAHWPIPAIGLFGPLTRAAFVNLCQQDDNQTDNETETGTTPNLNLSTSGPSKLTTGEIGTWQVTSNAEMEHTVVYSANWGDNIMTPAFRRAGPRTVPFTHTYQKAGTYEITFTGDQTTDITEVTVSDPSPTTDNPDTNENPTNEANDEDDPNNTEKDPTISFTPEISSPVNLEPSDSINWEVKAQDSNNDLRSLSYRWVDQRTTNKVNSPTTRGTSQLTRTVKRVFTRPGTYTLSVAAEDAEKRVTTESIKVVVGEVSANNAGPSIILNPNNLDGSTHTIPAAVNWSVTATDPTGNLSSLTYKWSDEVYTHYAASNLNTSKITRSISRSFARAGAYSLTIIAIDRTGNKVNKTVKITVNSTVSGTNSAPAIQVRSTPPSSAPSANQSANMLGTISGTAPMTATWNVTITDADRNLKSLTYWWSGDSGSEIVMNAPNLTTGTDYLTTRITKTFTSPGQYSLNLVAVDTAGERTNRQAGANIQSPVNLSSYAQPIFISEIPSTLTVGQRLPVTIKMMNTGNSTWYRSQTIGTVDRSFKLGSQSPQDNINWGTARVNLEEDVTPGKITTFNFTVTAPSEAGFYNFQWKMLQENLGWFGRAFPINPKVIEVKAGSTTSSGELSQLASSLQALTQLLKNY</sequence>
<dbReference type="GO" id="GO:0016020">
    <property type="term" value="C:membrane"/>
    <property type="evidence" value="ECO:0007669"/>
    <property type="project" value="InterPro"/>
</dbReference>
<dbReference type="InterPro" id="IPR002126">
    <property type="entry name" value="Cadherin-like_dom"/>
</dbReference>
<dbReference type="EMBL" id="MHTK01000002">
    <property type="protein sequence ID" value="OHA60079.1"/>
    <property type="molecule type" value="Genomic_DNA"/>
</dbReference>
<evidence type="ECO:0000313" key="4">
    <source>
        <dbReference type="EMBL" id="OHA60079.1"/>
    </source>
</evidence>
<evidence type="ECO:0000256" key="2">
    <source>
        <dbReference type="SAM" id="SignalP"/>
    </source>
</evidence>
<organism evidence="4 5">
    <name type="scientific">Candidatus Vogelbacteria bacterium RIFOXYD1_FULL_46_19</name>
    <dbReference type="NCBI Taxonomy" id="1802439"/>
    <lineage>
        <taxon>Bacteria</taxon>
        <taxon>Candidatus Vogeliibacteriota</taxon>
    </lineage>
</organism>
<feature type="region of interest" description="Disordered" evidence="1">
    <location>
        <begin position="109"/>
        <end position="133"/>
    </location>
</feature>
<dbReference type="SMART" id="SM00089">
    <property type="entry name" value="PKD"/>
    <property type="match status" value="3"/>
</dbReference>
<evidence type="ECO:0000259" key="3">
    <source>
        <dbReference type="PROSITE" id="PS50268"/>
    </source>
</evidence>
<feature type="compositionally biased region" description="Polar residues" evidence="1">
    <location>
        <begin position="116"/>
        <end position="133"/>
    </location>
</feature>
<gene>
    <name evidence="4" type="ORF">A2589_00110</name>
</gene>
<feature type="compositionally biased region" description="Polar residues" evidence="1">
    <location>
        <begin position="195"/>
        <end position="209"/>
    </location>
</feature>